<evidence type="ECO:0000256" key="1">
    <source>
        <dbReference type="ARBA" id="ARBA00022679"/>
    </source>
</evidence>
<dbReference type="GO" id="GO:0003677">
    <property type="term" value="F:DNA binding"/>
    <property type="evidence" value="ECO:0007669"/>
    <property type="project" value="InterPro"/>
</dbReference>
<dbReference type="InterPro" id="IPR012337">
    <property type="entry name" value="RNaseH-like_sf"/>
</dbReference>
<evidence type="ECO:0000256" key="5">
    <source>
        <dbReference type="ARBA" id="ARBA00022801"/>
    </source>
</evidence>
<dbReference type="NCBIfam" id="TIGR00573">
    <property type="entry name" value="dnaq"/>
    <property type="match status" value="1"/>
</dbReference>
<evidence type="ECO:0000259" key="9">
    <source>
        <dbReference type="SMART" id="SM00479"/>
    </source>
</evidence>
<evidence type="ECO:0000256" key="6">
    <source>
        <dbReference type="ARBA" id="ARBA00022839"/>
    </source>
</evidence>
<name>A0A0Z8GLS6_STRSU</name>
<dbReference type="GO" id="GO:0005829">
    <property type="term" value="C:cytosol"/>
    <property type="evidence" value="ECO:0007669"/>
    <property type="project" value="TreeGrafter"/>
</dbReference>
<dbReference type="CDD" id="cd06127">
    <property type="entry name" value="DEDDh"/>
    <property type="match status" value="1"/>
</dbReference>
<dbReference type="RefSeq" id="WP_024407837.1">
    <property type="nucleotide sequence ID" value="NZ_CEHP01000020.1"/>
</dbReference>
<dbReference type="AlphaFoldDB" id="A0A0Z8GLS6"/>
<keyword evidence="1 10" id="KW-0808">Transferase</keyword>
<dbReference type="GO" id="GO:0003887">
    <property type="term" value="F:DNA-directed DNA polymerase activity"/>
    <property type="evidence" value="ECO:0007669"/>
    <property type="project" value="UniProtKB-KW"/>
</dbReference>
<dbReference type="Gene3D" id="3.30.420.10">
    <property type="entry name" value="Ribonuclease H-like superfamily/Ribonuclease H"/>
    <property type="match status" value="1"/>
</dbReference>
<keyword evidence="2 10" id="KW-0548">Nucleotidyltransferase</keyword>
<evidence type="ECO:0000256" key="8">
    <source>
        <dbReference type="ARBA" id="ARBA00070925"/>
    </source>
</evidence>
<dbReference type="SUPFAM" id="SSF53098">
    <property type="entry name" value="Ribonuclease H-like"/>
    <property type="match status" value="1"/>
</dbReference>
<dbReference type="Proteomes" id="UP000073200">
    <property type="component" value="Unassembled WGS sequence"/>
</dbReference>
<dbReference type="SMART" id="SM00479">
    <property type="entry name" value="EXOIII"/>
    <property type="match status" value="1"/>
</dbReference>
<reference evidence="10 11" key="1">
    <citation type="submission" date="2016-02" db="EMBL/GenBank/DDBJ databases">
        <authorList>
            <consortium name="Pathogen Informatics"/>
        </authorList>
    </citation>
    <scope>NUCLEOTIDE SEQUENCE [LARGE SCALE GENOMIC DNA]</scope>
    <source>
        <strain evidence="10 11">LSS59</strain>
    </source>
</reference>
<keyword evidence="5" id="KW-0378">Hydrolase</keyword>
<dbReference type="Pfam" id="PF00929">
    <property type="entry name" value="RNase_T"/>
    <property type="match status" value="1"/>
</dbReference>
<dbReference type="PANTHER" id="PTHR30231:SF4">
    <property type="entry name" value="PROTEIN NEN2"/>
    <property type="match status" value="1"/>
</dbReference>
<evidence type="ECO:0000256" key="7">
    <source>
        <dbReference type="ARBA" id="ARBA00022932"/>
    </source>
</evidence>
<dbReference type="PANTHER" id="PTHR30231">
    <property type="entry name" value="DNA POLYMERASE III SUBUNIT EPSILON"/>
    <property type="match status" value="1"/>
</dbReference>
<protein>
    <recommendedName>
        <fullName evidence="8">DNA polymerase III polC-type</fullName>
    </recommendedName>
</protein>
<dbReference type="InterPro" id="IPR013520">
    <property type="entry name" value="Ribonucl_H"/>
</dbReference>
<evidence type="ECO:0000313" key="11">
    <source>
        <dbReference type="Proteomes" id="UP000073200"/>
    </source>
</evidence>
<evidence type="ECO:0000256" key="4">
    <source>
        <dbReference type="ARBA" id="ARBA00022722"/>
    </source>
</evidence>
<evidence type="ECO:0000313" key="10">
    <source>
        <dbReference type="EMBL" id="CYV01031.1"/>
    </source>
</evidence>
<dbReference type="GO" id="GO:0008408">
    <property type="term" value="F:3'-5' exonuclease activity"/>
    <property type="evidence" value="ECO:0007669"/>
    <property type="project" value="TreeGrafter"/>
</dbReference>
<organism evidence="10 11">
    <name type="scientific">Streptococcus suis</name>
    <dbReference type="NCBI Taxonomy" id="1307"/>
    <lineage>
        <taxon>Bacteria</taxon>
        <taxon>Bacillati</taxon>
        <taxon>Bacillota</taxon>
        <taxon>Bacilli</taxon>
        <taxon>Lactobacillales</taxon>
        <taxon>Streptococcaceae</taxon>
        <taxon>Streptococcus</taxon>
    </lineage>
</organism>
<dbReference type="FunFam" id="3.30.420.10:FF:000045">
    <property type="entry name" value="3'-5' exonuclease DinG"/>
    <property type="match status" value="1"/>
</dbReference>
<keyword evidence="7" id="KW-0239">DNA-directed DNA polymerase</keyword>
<keyword evidence="4" id="KW-0540">Nuclease</keyword>
<dbReference type="EMBL" id="FIHG01000007">
    <property type="protein sequence ID" value="CYV01031.1"/>
    <property type="molecule type" value="Genomic_DNA"/>
</dbReference>
<dbReference type="InterPro" id="IPR006054">
    <property type="entry name" value="DnaQ"/>
</dbReference>
<proteinExistence type="predicted"/>
<dbReference type="InterPro" id="IPR036397">
    <property type="entry name" value="RNaseH_sf"/>
</dbReference>
<keyword evidence="3" id="KW-0235">DNA replication</keyword>
<evidence type="ECO:0000256" key="3">
    <source>
        <dbReference type="ARBA" id="ARBA00022705"/>
    </source>
</evidence>
<dbReference type="GO" id="GO:0006260">
    <property type="term" value="P:DNA replication"/>
    <property type="evidence" value="ECO:0007669"/>
    <property type="project" value="UniProtKB-KW"/>
</dbReference>
<keyword evidence="6" id="KW-0269">Exonuclease</keyword>
<gene>
    <name evidence="10" type="primary">polC_2</name>
    <name evidence="10" type="ORF">ERS132421_01412</name>
</gene>
<sequence>MTRGRSHKGQSLIARLADYTVVDIETTGMAGNRAKLIEVSAIRVRLHKPVAHFSRLINPHQRLSPFIKNLTGITDQMLSQAEELVPVLRDFVDFLGNDVIVGHNVHFDVNFLYDNLEQHCGLTLTNDMVDTLRLSRRWLDLPRHRLDDLVAYYGFDIRTQHRALNDCLLTHQVYQALIAKGEIHDNL</sequence>
<evidence type="ECO:0000256" key="2">
    <source>
        <dbReference type="ARBA" id="ARBA00022695"/>
    </source>
</evidence>
<accession>A0A0Z8GLS6</accession>
<feature type="domain" description="Exonuclease" evidence="9">
    <location>
        <begin position="18"/>
        <end position="183"/>
    </location>
</feature>